<dbReference type="PANTHER" id="PTHR42760:SF115">
    <property type="entry name" value="3-OXOACYL-[ACYL-CARRIER-PROTEIN] REDUCTASE FABG"/>
    <property type="match status" value="1"/>
</dbReference>
<comment type="similarity">
    <text evidence="1">Belongs to the short-chain dehydrogenases/reductases (SDR) family.</text>
</comment>
<evidence type="ECO:0000256" key="2">
    <source>
        <dbReference type="ARBA" id="ARBA00023002"/>
    </source>
</evidence>
<dbReference type="InterPro" id="IPR002347">
    <property type="entry name" value="SDR_fam"/>
</dbReference>
<dbReference type="PROSITE" id="PS00061">
    <property type="entry name" value="ADH_SHORT"/>
    <property type="match status" value="1"/>
</dbReference>
<dbReference type="PRINTS" id="PR00080">
    <property type="entry name" value="SDRFAMILY"/>
</dbReference>
<dbReference type="InterPro" id="IPR036291">
    <property type="entry name" value="NAD(P)-bd_dom_sf"/>
</dbReference>
<keyword evidence="4" id="KW-1185">Reference proteome</keyword>
<keyword evidence="2" id="KW-0560">Oxidoreductase</keyword>
<dbReference type="PANTHER" id="PTHR42760">
    <property type="entry name" value="SHORT-CHAIN DEHYDROGENASES/REDUCTASES FAMILY MEMBER"/>
    <property type="match status" value="1"/>
</dbReference>
<dbReference type="RefSeq" id="WP_219964807.1">
    <property type="nucleotide sequence ID" value="NZ_JAGFNZ010000002.1"/>
</dbReference>
<evidence type="ECO:0000256" key="1">
    <source>
        <dbReference type="ARBA" id="ARBA00006484"/>
    </source>
</evidence>
<dbReference type="InterPro" id="IPR020904">
    <property type="entry name" value="Sc_DH/Rdtase_CS"/>
</dbReference>
<evidence type="ECO:0000313" key="4">
    <source>
        <dbReference type="Proteomes" id="UP000719942"/>
    </source>
</evidence>
<proteinExistence type="inferred from homology"/>
<organism evidence="3 4">
    <name type="scientific">Caproiciproducens faecalis</name>
    <dbReference type="NCBI Taxonomy" id="2820301"/>
    <lineage>
        <taxon>Bacteria</taxon>
        <taxon>Bacillati</taxon>
        <taxon>Bacillota</taxon>
        <taxon>Clostridia</taxon>
        <taxon>Eubacteriales</taxon>
        <taxon>Acutalibacteraceae</taxon>
        <taxon>Caproiciproducens</taxon>
    </lineage>
</organism>
<dbReference type="SUPFAM" id="SSF51735">
    <property type="entry name" value="NAD(P)-binding Rossmann-fold domains"/>
    <property type="match status" value="1"/>
</dbReference>
<dbReference type="Pfam" id="PF13561">
    <property type="entry name" value="adh_short_C2"/>
    <property type="match status" value="1"/>
</dbReference>
<gene>
    <name evidence="3" type="ORF">J5W02_06195</name>
</gene>
<dbReference type="PRINTS" id="PR00081">
    <property type="entry name" value="GDHRDH"/>
</dbReference>
<accession>A0ABS7DPC8</accession>
<dbReference type="EMBL" id="JAGFNZ010000002">
    <property type="protein sequence ID" value="MBW7572401.1"/>
    <property type="molecule type" value="Genomic_DNA"/>
</dbReference>
<dbReference type="Proteomes" id="UP000719942">
    <property type="component" value="Unassembled WGS sequence"/>
</dbReference>
<evidence type="ECO:0000313" key="3">
    <source>
        <dbReference type="EMBL" id="MBW7572401.1"/>
    </source>
</evidence>
<name>A0ABS7DPC8_9FIRM</name>
<protein>
    <submittedName>
        <fullName evidence="3">SDR family oxidoreductase</fullName>
    </submittedName>
</protein>
<reference evidence="3 4" key="1">
    <citation type="submission" date="2021-03" db="EMBL/GenBank/DDBJ databases">
        <title>Caproiciproducens sp. nov. isolated from feces of cow.</title>
        <authorList>
            <person name="Choi J.-Y."/>
        </authorList>
    </citation>
    <scope>NUCLEOTIDE SEQUENCE [LARGE SCALE GENOMIC DNA]</scope>
    <source>
        <strain evidence="3 4">AGMB10547</strain>
    </source>
</reference>
<comment type="caution">
    <text evidence="3">The sequence shown here is derived from an EMBL/GenBank/DDBJ whole genome shotgun (WGS) entry which is preliminary data.</text>
</comment>
<dbReference type="Gene3D" id="3.40.50.720">
    <property type="entry name" value="NAD(P)-binding Rossmann-like Domain"/>
    <property type="match status" value="1"/>
</dbReference>
<sequence length="251" mass="27037">MEKLLRFDGKNVVVTGGSGGIGEKICKLFFQQGAHVIIADIKPDGEQIVSSFKEKGIEVSYQMMDVSNSESVRNGALAIKEQHGNVDVLVAAAGIGLTCPAIDYPDDGWMRVMGINLNGTFFCAREFAKQMIETGKGSIVCISSIAAMKALRPETHVAYGTSKAAITHMCKLLATEWAQYNVRINAVAPGYTGTDALSKLVNYLPVWKENIPMHRMMEPEEIAQGILFLASDAASGVTGTQLLVDGGYSAW</sequence>